<organism evidence="1 2">
    <name type="scientific">Aeromicrobium alkaliterrae</name>
    <dbReference type="NCBI Taxonomy" id="302168"/>
    <lineage>
        <taxon>Bacteria</taxon>
        <taxon>Bacillati</taxon>
        <taxon>Actinomycetota</taxon>
        <taxon>Actinomycetes</taxon>
        <taxon>Propionibacteriales</taxon>
        <taxon>Nocardioidaceae</taxon>
        <taxon>Aeromicrobium</taxon>
    </lineage>
</organism>
<gene>
    <name evidence="1" type="ORF">GCM10009710_18760</name>
</gene>
<dbReference type="Proteomes" id="UP001501057">
    <property type="component" value="Unassembled WGS sequence"/>
</dbReference>
<dbReference type="CDD" id="cd02440">
    <property type="entry name" value="AdoMet_MTases"/>
    <property type="match status" value="1"/>
</dbReference>
<proteinExistence type="predicted"/>
<reference evidence="2" key="1">
    <citation type="journal article" date="2019" name="Int. J. Syst. Evol. Microbiol.">
        <title>The Global Catalogue of Microorganisms (GCM) 10K type strain sequencing project: providing services to taxonomists for standard genome sequencing and annotation.</title>
        <authorList>
            <consortium name="The Broad Institute Genomics Platform"/>
            <consortium name="The Broad Institute Genome Sequencing Center for Infectious Disease"/>
            <person name="Wu L."/>
            <person name="Ma J."/>
        </authorList>
    </citation>
    <scope>NUCLEOTIDE SEQUENCE [LARGE SCALE GENOMIC DNA]</scope>
    <source>
        <strain evidence="2">JCM 13518</strain>
    </source>
</reference>
<keyword evidence="1" id="KW-0489">Methyltransferase</keyword>
<dbReference type="RefSeq" id="WP_344200489.1">
    <property type="nucleotide sequence ID" value="NZ_BAAAME010000004.1"/>
</dbReference>
<dbReference type="GO" id="GO:0032259">
    <property type="term" value="P:methylation"/>
    <property type="evidence" value="ECO:0007669"/>
    <property type="project" value="UniProtKB-KW"/>
</dbReference>
<comment type="caution">
    <text evidence="1">The sequence shown here is derived from an EMBL/GenBank/DDBJ whole genome shotgun (WGS) entry which is preliminary data.</text>
</comment>
<dbReference type="Gene3D" id="3.40.50.150">
    <property type="entry name" value="Vaccinia Virus protein VP39"/>
    <property type="match status" value="1"/>
</dbReference>
<accession>A0ABP4VUU8</accession>
<dbReference type="InterPro" id="IPR029063">
    <property type="entry name" value="SAM-dependent_MTases_sf"/>
</dbReference>
<name>A0ABP4VUU8_9ACTN</name>
<protein>
    <submittedName>
        <fullName evidence="1">Class I SAM-dependent methyltransferase</fullName>
    </submittedName>
</protein>
<dbReference type="EMBL" id="BAAAME010000004">
    <property type="protein sequence ID" value="GAA1738693.1"/>
    <property type="molecule type" value="Genomic_DNA"/>
</dbReference>
<evidence type="ECO:0000313" key="2">
    <source>
        <dbReference type="Proteomes" id="UP001501057"/>
    </source>
</evidence>
<dbReference type="GO" id="GO:0008168">
    <property type="term" value="F:methyltransferase activity"/>
    <property type="evidence" value="ECO:0007669"/>
    <property type="project" value="UniProtKB-KW"/>
</dbReference>
<evidence type="ECO:0000313" key="1">
    <source>
        <dbReference type="EMBL" id="GAA1738693.1"/>
    </source>
</evidence>
<keyword evidence="2" id="KW-1185">Reference proteome</keyword>
<dbReference type="PANTHER" id="PTHR43861">
    <property type="entry name" value="TRANS-ACONITATE 2-METHYLTRANSFERASE-RELATED"/>
    <property type="match status" value="1"/>
</dbReference>
<dbReference type="Pfam" id="PF13489">
    <property type="entry name" value="Methyltransf_23"/>
    <property type="match status" value="1"/>
</dbReference>
<dbReference type="SUPFAM" id="SSF53335">
    <property type="entry name" value="S-adenosyl-L-methionine-dependent methyltransferases"/>
    <property type="match status" value="1"/>
</dbReference>
<keyword evidence="1" id="KW-0808">Transferase</keyword>
<sequence length="202" mass="21655">MEPTPNARTVESYEDVALSYARETSGSRVLAGALARLTQAVPGGDVLEIGSGPGWDADRLEDAGLHVRRTDLTQAFIALQRGRGKEIDRLDVINDELGGPYDAVLMLHVLQHVETQDLAPVLGKIAEALRPGGQFLVSVPRGEGSGWEVGESGRSYYRALRTEDEILDALRGAGLSPVWIDRAPADDGWLAVMAQRPCGGPS</sequence>